<feature type="transmembrane region" description="Helical" evidence="1">
    <location>
        <begin position="38"/>
        <end position="60"/>
    </location>
</feature>
<keyword evidence="1" id="KW-0812">Transmembrane</keyword>
<gene>
    <name evidence="2" type="ORF">PILCRDRAFT_512616</name>
</gene>
<evidence type="ECO:0000313" key="3">
    <source>
        <dbReference type="Proteomes" id="UP000054166"/>
    </source>
</evidence>
<name>A0A0C3F926_PILCF</name>
<evidence type="ECO:0000313" key="2">
    <source>
        <dbReference type="EMBL" id="KIM81115.1"/>
    </source>
</evidence>
<dbReference type="Proteomes" id="UP000054166">
    <property type="component" value="Unassembled WGS sequence"/>
</dbReference>
<organism evidence="2 3">
    <name type="scientific">Piloderma croceum (strain F 1598)</name>
    <dbReference type="NCBI Taxonomy" id="765440"/>
    <lineage>
        <taxon>Eukaryota</taxon>
        <taxon>Fungi</taxon>
        <taxon>Dikarya</taxon>
        <taxon>Basidiomycota</taxon>
        <taxon>Agaricomycotina</taxon>
        <taxon>Agaricomycetes</taxon>
        <taxon>Agaricomycetidae</taxon>
        <taxon>Atheliales</taxon>
        <taxon>Atheliaceae</taxon>
        <taxon>Piloderma</taxon>
    </lineage>
</organism>
<evidence type="ECO:0000256" key="1">
    <source>
        <dbReference type="SAM" id="Phobius"/>
    </source>
</evidence>
<sequence length="153" mass="16177">MDPQSYINPQPRSIQQLISCVIPLVHSTSDHHPNTSCVIHIFIIIMKFTSAISAIALVFFTQMVTASPLPSSSSSSEVVTVALTITHTLDGQVVSTTTIDADIGNIQESSAGSFGSDTNDTFDLTLIDQANGATKTVTGSISNIEVTPSGHSW</sequence>
<dbReference type="EMBL" id="KN833001">
    <property type="protein sequence ID" value="KIM81115.1"/>
    <property type="molecule type" value="Genomic_DNA"/>
</dbReference>
<protein>
    <submittedName>
        <fullName evidence="2">Uncharacterized protein</fullName>
    </submittedName>
</protein>
<dbReference type="HOGENOM" id="CLU_1713993_0_0_1"/>
<keyword evidence="3" id="KW-1185">Reference proteome</keyword>
<proteinExistence type="predicted"/>
<keyword evidence="1" id="KW-0472">Membrane</keyword>
<accession>A0A0C3F926</accession>
<reference evidence="2 3" key="1">
    <citation type="submission" date="2014-04" db="EMBL/GenBank/DDBJ databases">
        <authorList>
            <consortium name="DOE Joint Genome Institute"/>
            <person name="Kuo A."/>
            <person name="Tarkka M."/>
            <person name="Buscot F."/>
            <person name="Kohler A."/>
            <person name="Nagy L.G."/>
            <person name="Floudas D."/>
            <person name="Copeland A."/>
            <person name="Barry K.W."/>
            <person name="Cichocki N."/>
            <person name="Veneault-Fourrey C."/>
            <person name="LaButti K."/>
            <person name="Lindquist E.A."/>
            <person name="Lipzen A."/>
            <person name="Lundell T."/>
            <person name="Morin E."/>
            <person name="Murat C."/>
            <person name="Sun H."/>
            <person name="Tunlid A."/>
            <person name="Henrissat B."/>
            <person name="Grigoriev I.V."/>
            <person name="Hibbett D.S."/>
            <person name="Martin F."/>
            <person name="Nordberg H.P."/>
            <person name="Cantor M.N."/>
            <person name="Hua S.X."/>
        </authorList>
    </citation>
    <scope>NUCLEOTIDE SEQUENCE [LARGE SCALE GENOMIC DNA]</scope>
    <source>
        <strain evidence="2 3">F 1598</strain>
    </source>
</reference>
<dbReference type="InParanoid" id="A0A0C3F926"/>
<keyword evidence="1" id="KW-1133">Transmembrane helix</keyword>
<dbReference type="AlphaFoldDB" id="A0A0C3F926"/>
<reference evidence="3" key="2">
    <citation type="submission" date="2015-01" db="EMBL/GenBank/DDBJ databases">
        <title>Evolutionary Origins and Diversification of the Mycorrhizal Mutualists.</title>
        <authorList>
            <consortium name="DOE Joint Genome Institute"/>
            <consortium name="Mycorrhizal Genomics Consortium"/>
            <person name="Kohler A."/>
            <person name="Kuo A."/>
            <person name="Nagy L.G."/>
            <person name="Floudas D."/>
            <person name="Copeland A."/>
            <person name="Barry K.W."/>
            <person name="Cichocki N."/>
            <person name="Veneault-Fourrey C."/>
            <person name="LaButti K."/>
            <person name="Lindquist E.A."/>
            <person name="Lipzen A."/>
            <person name="Lundell T."/>
            <person name="Morin E."/>
            <person name="Murat C."/>
            <person name="Riley R."/>
            <person name="Ohm R."/>
            <person name="Sun H."/>
            <person name="Tunlid A."/>
            <person name="Henrissat B."/>
            <person name="Grigoriev I.V."/>
            <person name="Hibbett D.S."/>
            <person name="Martin F."/>
        </authorList>
    </citation>
    <scope>NUCLEOTIDE SEQUENCE [LARGE SCALE GENOMIC DNA]</scope>
    <source>
        <strain evidence="3">F 1598</strain>
    </source>
</reference>